<dbReference type="EMBL" id="JAMZIH010002949">
    <property type="protein sequence ID" value="KAJ1677119.1"/>
    <property type="molecule type" value="Genomic_DNA"/>
</dbReference>
<dbReference type="Proteomes" id="UP001145114">
    <property type="component" value="Unassembled WGS sequence"/>
</dbReference>
<keyword evidence="2" id="KW-1185">Reference proteome</keyword>
<sequence>IGPKDLQNNSALVFRRDTLEKSSISLSIIAESVKDLLETIHADMLEKARAQYDAKRKLIIRWEDFVPALNDKCVCVIPWCNREECEDRIKERSANETMLGMPEDSKAPSMGAKSLCIPYDQTPYSPIQEGVTKCVQCNQDAKVYAMFGRSY</sequence>
<evidence type="ECO:0000313" key="1">
    <source>
        <dbReference type="EMBL" id="KAJ1677119.1"/>
    </source>
</evidence>
<gene>
    <name evidence="1" type="ORF">EV182_006833</name>
</gene>
<feature type="non-terminal residue" evidence="1">
    <location>
        <position position="1"/>
    </location>
</feature>
<comment type="caution">
    <text evidence="1">The sequence shown here is derived from an EMBL/GenBank/DDBJ whole genome shotgun (WGS) entry which is preliminary data.</text>
</comment>
<accession>A0ACC1HRY4</accession>
<evidence type="ECO:0000313" key="2">
    <source>
        <dbReference type="Proteomes" id="UP001145114"/>
    </source>
</evidence>
<proteinExistence type="predicted"/>
<organism evidence="1 2">
    <name type="scientific">Spiromyces aspiralis</name>
    <dbReference type="NCBI Taxonomy" id="68401"/>
    <lineage>
        <taxon>Eukaryota</taxon>
        <taxon>Fungi</taxon>
        <taxon>Fungi incertae sedis</taxon>
        <taxon>Zoopagomycota</taxon>
        <taxon>Kickxellomycotina</taxon>
        <taxon>Kickxellomycetes</taxon>
        <taxon>Kickxellales</taxon>
        <taxon>Kickxellaceae</taxon>
        <taxon>Spiromyces</taxon>
    </lineage>
</organism>
<protein>
    <submittedName>
        <fullName evidence="1">Uncharacterized protein</fullName>
    </submittedName>
</protein>
<name>A0ACC1HRY4_9FUNG</name>
<reference evidence="1" key="1">
    <citation type="submission" date="2022-06" db="EMBL/GenBank/DDBJ databases">
        <title>Phylogenomic reconstructions and comparative analyses of Kickxellomycotina fungi.</title>
        <authorList>
            <person name="Reynolds N.K."/>
            <person name="Stajich J.E."/>
            <person name="Barry K."/>
            <person name="Grigoriev I.V."/>
            <person name="Crous P."/>
            <person name="Smith M.E."/>
        </authorList>
    </citation>
    <scope>NUCLEOTIDE SEQUENCE</scope>
    <source>
        <strain evidence="1">RSA 2271</strain>
    </source>
</reference>